<keyword evidence="1" id="KW-0812">Transmembrane</keyword>
<sequence length="190" mass="20901">MNVLYHSSKANVVADSLCRLSMGSVTRVEEERKELAKDTHWLDILGVCFISMSNGGVTVQNGIEYSLVAEVKEKQDNDPLLLPLKGAVHQQKVQVFSQGGDGVLRYQVIYVFLRCWACCILIELMIILLGPRPYVRTSWIPGLIGGGLRLGWTLDSLGCVFSTRSYDLLPLGLFLGRSSYVDACDLGGSS</sequence>
<keyword evidence="3" id="KW-1185">Reference proteome</keyword>
<evidence type="ECO:0000256" key="1">
    <source>
        <dbReference type="SAM" id="Phobius"/>
    </source>
</evidence>
<gene>
    <name evidence="2" type="ORF">MTR67_030680</name>
</gene>
<accession>A0AAF0RAR8</accession>
<dbReference type="EMBL" id="CP133618">
    <property type="protein sequence ID" value="WMV37295.1"/>
    <property type="molecule type" value="Genomic_DNA"/>
</dbReference>
<keyword evidence="1" id="KW-1133">Transmembrane helix</keyword>
<protein>
    <submittedName>
        <fullName evidence="2">Uncharacterized protein</fullName>
    </submittedName>
</protein>
<evidence type="ECO:0000313" key="2">
    <source>
        <dbReference type="EMBL" id="WMV37295.1"/>
    </source>
</evidence>
<dbReference type="Proteomes" id="UP001234989">
    <property type="component" value="Chromosome 7"/>
</dbReference>
<evidence type="ECO:0000313" key="3">
    <source>
        <dbReference type="Proteomes" id="UP001234989"/>
    </source>
</evidence>
<reference evidence="2" key="1">
    <citation type="submission" date="2023-08" db="EMBL/GenBank/DDBJ databases">
        <title>A de novo genome assembly of Solanum verrucosum Schlechtendal, a Mexican diploid species geographically isolated from the other diploid A-genome species in potato relatives.</title>
        <authorList>
            <person name="Hosaka K."/>
        </authorList>
    </citation>
    <scope>NUCLEOTIDE SEQUENCE</scope>
    <source>
        <tissue evidence="2">Young leaves</tissue>
    </source>
</reference>
<feature type="transmembrane region" description="Helical" evidence="1">
    <location>
        <begin position="108"/>
        <end position="129"/>
    </location>
</feature>
<organism evidence="2 3">
    <name type="scientific">Solanum verrucosum</name>
    <dbReference type="NCBI Taxonomy" id="315347"/>
    <lineage>
        <taxon>Eukaryota</taxon>
        <taxon>Viridiplantae</taxon>
        <taxon>Streptophyta</taxon>
        <taxon>Embryophyta</taxon>
        <taxon>Tracheophyta</taxon>
        <taxon>Spermatophyta</taxon>
        <taxon>Magnoliopsida</taxon>
        <taxon>eudicotyledons</taxon>
        <taxon>Gunneridae</taxon>
        <taxon>Pentapetalae</taxon>
        <taxon>asterids</taxon>
        <taxon>lamiids</taxon>
        <taxon>Solanales</taxon>
        <taxon>Solanaceae</taxon>
        <taxon>Solanoideae</taxon>
        <taxon>Solaneae</taxon>
        <taxon>Solanum</taxon>
    </lineage>
</organism>
<name>A0AAF0RAR8_SOLVR</name>
<proteinExistence type="predicted"/>
<keyword evidence="1" id="KW-0472">Membrane</keyword>
<dbReference type="AlphaFoldDB" id="A0AAF0RAR8"/>